<dbReference type="Pfam" id="PF13921">
    <property type="entry name" value="Myb_DNA-bind_6"/>
    <property type="match status" value="1"/>
</dbReference>
<dbReference type="InterPro" id="IPR001005">
    <property type="entry name" value="SANT/Myb"/>
</dbReference>
<dbReference type="InterPro" id="IPR009057">
    <property type="entry name" value="Homeodomain-like_sf"/>
</dbReference>
<feature type="domain" description="Myb-like" evidence="2">
    <location>
        <begin position="99"/>
        <end position="150"/>
    </location>
</feature>
<name>A0ABR2K410_9EUKA</name>
<feature type="domain" description="HTH myb-type" evidence="3">
    <location>
        <begin position="100"/>
        <end position="154"/>
    </location>
</feature>
<dbReference type="SMART" id="SM00717">
    <property type="entry name" value="SANT"/>
    <property type="match status" value="2"/>
</dbReference>
<gene>
    <name evidence="4" type="ORF">M9Y10_040962</name>
</gene>
<evidence type="ECO:0000256" key="1">
    <source>
        <dbReference type="SAM" id="MobiDB-lite"/>
    </source>
</evidence>
<feature type="domain" description="HTH myb-type" evidence="3">
    <location>
        <begin position="155"/>
        <end position="205"/>
    </location>
</feature>
<dbReference type="PROSITE" id="PS51294">
    <property type="entry name" value="HTH_MYB"/>
    <property type="match status" value="2"/>
</dbReference>
<comment type="caution">
    <text evidence="4">The sequence shown here is derived from an EMBL/GenBank/DDBJ whole genome shotgun (WGS) entry which is preliminary data.</text>
</comment>
<dbReference type="Gene3D" id="1.10.10.60">
    <property type="entry name" value="Homeodomain-like"/>
    <property type="match status" value="2"/>
</dbReference>
<proteinExistence type="predicted"/>
<protein>
    <submittedName>
        <fullName evidence="4">Myb- protein B</fullName>
    </submittedName>
</protein>
<dbReference type="CDD" id="cd00167">
    <property type="entry name" value="SANT"/>
    <property type="match status" value="2"/>
</dbReference>
<dbReference type="PANTHER" id="PTHR45614:SF253">
    <property type="entry name" value="CHROMOSOME UNDETERMINED SCAFFOLD_38, WHOLE GENOME SHOTGUN SEQUENCE"/>
    <property type="match status" value="1"/>
</dbReference>
<dbReference type="EMBL" id="JAPFFF010000007">
    <property type="protein sequence ID" value="KAK8885513.1"/>
    <property type="molecule type" value="Genomic_DNA"/>
</dbReference>
<dbReference type="InterPro" id="IPR017930">
    <property type="entry name" value="Myb_dom"/>
</dbReference>
<dbReference type="PANTHER" id="PTHR45614">
    <property type="entry name" value="MYB PROTEIN-RELATED"/>
    <property type="match status" value="1"/>
</dbReference>
<reference evidence="4 5" key="1">
    <citation type="submission" date="2024-04" db="EMBL/GenBank/DDBJ databases">
        <title>Tritrichomonas musculus Genome.</title>
        <authorList>
            <person name="Alves-Ferreira E."/>
            <person name="Grigg M."/>
            <person name="Lorenzi H."/>
            <person name="Galac M."/>
        </authorList>
    </citation>
    <scope>NUCLEOTIDE SEQUENCE [LARGE SCALE GENOMIC DNA]</scope>
    <source>
        <strain evidence="4 5">EAF2021</strain>
    </source>
</reference>
<evidence type="ECO:0000259" key="2">
    <source>
        <dbReference type="PROSITE" id="PS50090"/>
    </source>
</evidence>
<keyword evidence="5" id="KW-1185">Reference proteome</keyword>
<dbReference type="SUPFAM" id="SSF46689">
    <property type="entry name" value="Homeodomain-like"/>
    <property type="match status" value="1"/>
</dbReference>
<feature type="domain" description="Myb-like" evidence="2">
    <location>
        <begin position="151"/>
        <end position="201"/>
    </location>
</feature>
<dbReference type="Proteomes" id="UP001470230">
    <property type="component" value="Unassembled WGS sequence"/>
</dbReference>
<accession>A0ABR2K410</accession>
<evidence type="ECO:0000259" key="3">
    <source>
        <dbReference type="PROSITE" id="PS51294"/>
    </source>
</evidence>
<feature type="region of interest" description="Disordered" evidence="1">
    <location>
        <begin position="1"/>
        <end position="44"/>
    </location>
</feature>
<sequence length="525" mass="60113">MSRSQRYNDNDDDDNSDYSYEVTSNEDEDDDDDDFQIRKNKNFSPSAVKSTFELNVPQHRHLQYQQHQQLQRQQAQQNRLVQKQKSKQKMKAKHYHVHPQRKPRRLFTPEEDQLLLSLVEKYGQNSWTDIAEKIPGRSSRQCKERYLTYLCPTVNHSPWTEDEDVLLLQKVHEMGKRWSDMSKFFNGRTANAIKNRYHLHLRGHFNDSRNKHPIQTQHHKDLSIPLCARANQQPIPHGSAVVMNTIPNGFPAIPSSSTASSSPLAGAPPSSTVIYAYPSTSFTNNSNPYSPNVNGIIIIPSNYDMPIKDRRCDILPNGNVIYNGYNGYTVEPQYVNPPPLTVQSNIVINNSSNSNLSNATDYNYYNTNYYLNPNPSSKMNSFNQNPQYAINNANHSFNSNICTGINSVSYRNIINNRNTTSPLTNNYSSSGYVKIENVNDMSSTSRNHLMIEPISQYQPPGEDNQHLVYSKKHSEVNNNKSYDISNFLVNNDNNQANKMEEKPKEGHSKTRILLPSLPLLFPVKP</sequence>
<feature type="compositionally biased region" description="Acidic residues" evidence="1">
    <location>
        <begin position="24"/>
        <end position="34"/>
    </location>
</feature>
<evidence type="ECO:0000313" key="4">
    <source>
        <dbReference type="EMBL" id="KAK8885513.1"/>
    </source>
</evidence>
<evidence type="ECO:0000313" key="5">
    <source>
        <dbReference type="Proteomes" id="UP001470230"/>
    </source>
</evidence>
<dbReference type="InterPro" id="IPR050560">
    <property type="entry name" value="MYB_TF"/>
</dbReference>
<dbReference type="PROSITE" id="PS50090">
    <property type="entry name" value="MYB_LIKE"/>
    <property type="match status" value="2"/>
</dbReference>
<organism evidence="4 5">
    <name type="scientific">Tritrichomonas musculus</name>
    <dbReference type="NCBI Taxonomy" id="1915356"/>
    <lineage>
        <taxon>Eukaryota</taxon>
        <taxon>Metamonada</taxon>
        <taxon>Parabasalia</taxon>
        <taxon>Tritrichomonadida</taxon>
        <taxon>Tritrichomonadidae</taxon>
        <taxon>Tritrichomonas</taxon>
    </lineage>
</organism>